<dbReference type="Proteomes" id="UP000247612">
    <property type="component" value="Unassembled WGS sequence"/>
</dbReference>
<dbReference type="PANTHER" id="PTHR43673:SF10">
    <property type="entry name" value="NADH DEHYDROGENASE_NAD(P)H NITROREDUCTASE XCC3605-RELATED"/>
    <property type="match status" value="1"/>
</dbReference>
<gene>
    <name evidence="4" type="ORF">DES51_10330</name>
</gene>
<protein>
    <submittedName>
        <fullName evidence="4">Nitroreductase</fullName>
    </submittedName>
</protein>
<dbReference type="InterPro" id="IPR029479">
    <property type="entry name" value="Nitroreductase"/>
</dbReference>
<dbReference type="Gene3D" id="3.40.109.10">
    <property type="entry name" value="NADH Oxidase"/>
    <property type="match status" value="1"/>
</dbReference>
<evidence type="ECO:0000256" key="2">
    <source>
        <dbReference type="ARBA" id="ARBA00023002"/>
    </source>
</evidence>
<comment type="caution">
    <text evidence="4">The sequence shown here is derived from an EMBL/GenBank/DDBJ whole genome shotgun (WGS) entry which is preliminary data.</text>
</comment>
<dbReference type="InterPro" id="IPR000415">
    <property type="entry name" value="Nitroreductase-like"/>
</dbReference>
<dbReference type="GO" id="GO:0016491">
    <property type="term" value="F:oxidoreductase activity"/>
    <property type="evidence" value="ECO:0007669"/>
    <property type="project" value="UniProtKB-KW"/>
</dbReference>
<evidence type="ECO:0000256" key="1">
    <source>
        <dbReference type="ARBA" id="ARBA00007118"/>
    </source>
</evidence>
<keyword evidence="2" id="KW-0560">Oxidoreductase</keyword>
<dbReference type="AlphaFoldDB" id="A0A318KRR8"/>
<organism evidence="4 5">
    <name type="scientific">Dielma fastidiosa</name>
    <dbReference type="NCBI Taxonomy" id="1034346"/>
    <lineage>
        <taxon>Bacteria</taxon>
        <taxon>Bacillati</taxon>
        <taxon>Bacillota</taxon>
        <taxon>Erysipelotrichia</taxon>
        <taxon>Erysipelotrichales</taxon>
        <taxon>Erysipelotrichaceae</taxon>
        <taxon>Dielma</taxon>
    </lineage>
</organism>
<evidence type="ECO:0000259" key="3">
    <source>
        <dbReference type="Pfam" id="PF00881"/>
    </source>
</evidence>
<dbReference type="SUPFAM" id="SSF55469">
    <property type="entry name" value="FMN-dependent nitroreductase-like"/>
    <property type="match status" value="1"/>
</dbReference>
<feature type="domain" description="Nitroreductase" evidence="3">
    <location>
        <begin position="10"/>
        <end position="152"/>
    </location>
</feature>
<evidence type="ECO:0000313" key="5">
    <source>
        <dbReference type="Proteomes" id="UP000247612"/>
    </source>
</evidence>
<sequence length="170" mass="18891">MNETVKNLISRKSCKSYQDKHVSKELLDEIVAAGLNAPSGMNKQTPRFVVVSDDQVVKQLSDMNAAVAGMPFDPFYGAKDVIIVLAKKEATYLYDGSLAMGNLMNAAWSMGIGSRWIHRAKEVFESDEGKKLLKAWGIEDDVEGIGFCILGYAKEEKEKTEIQEGRVFHI</sequence>
<keyword evidence="5" id="KW-1185">Reference proteome</keyword>
<dbReference type="PANTHER" id="PTHR43673">
    <property type="entry name" value="NAD(P)H NITROREDUCTASE YDGI-RELATED"/>
    <property type="match status" value="1"/>
</dbReference>
<dbReference type="Pfam" id="PF00881">
    <property type="entry name" value="Nitroreductase"/>
    <property type="match status" value="1"/>
</dbReference>
<reference evidence="4 5" key="1">
    <citation type="submission" date="2018-05" db="EMBL/GenBank/DDBJ databases">
        <title>Genomic Encyclopedia of Type Strains, Phase IV (KMG-IV): sequencing the most valuable type-strain genomes for metagenomic binning, comparative biology and taxonomic classification.</title>
        <authorList>
            <person name="Goeker M."/>
        </authorList>
    </citation>
    <scope>NUCLEOTIDE SEQUENCE [LARGE SCALE GENOMIC DNA]</scope>
    <source>
        <strain evidence="4 5">JC118</strain>
    </source>
</reference>
<dbReference type="EMBL" id="QJKH01000003">
    <property type="protein sequence ID" value="PXX80439.1"/>
    <property type="molecule type" value="Genomic_DNA"/>
</dbReference>
<evidence type="ECO:0000313" key="4">
    <source>
        <dbReference type="EMBL" id="PXX80439.1"/>
    </source>
</evidence>
<name>A0A318KRR8_9FIRM</name>
<proteinExistence type="inferred from homology"/>
<accession>A0A318KRR8</accession>
<comment type="similarity">
    <text evidence="1">Belongs to the nitroreductase family.</text>
</comment>
<dbReference type="CDD" id="cd02136">
    <property type="entry name" value="PnbA_NfnB-like"/>
    <property type="match status" value="1"/>
</dbReference>
<dbReference type="OrthoDB" id="9783470at2"/>
<dbReference type="STRING" id="1034346.GCA_000313565_02147"/>
<dbReference type="RefSeq" id="WP_022938449.1">
    <property type="nucleotide sequence ID" value="NZ_CABKRQ010000005.1"/>
</dbReference>